<gene>
    <name evidence="2" type="ORF">IU459_29930</name>
</gene>
<dbReference type="SUPFAM" id="SSF110087">
    <property type="entry name" value="DR1885-like metal-binding protein"/>
    <property type="match status" value="1"/>
</dbReference>
<name>A0ABS0CZZ8_9NOCA</name>
<evidence type="ECO:0000256" key="1">
    <source>
        <dbReference type="SAM" id="MobiDB-lite"/>
    </source>
</evidence>
<dbReference type="PANTHER" id="PTHR36302">
    <property type="entry name" value="BLR7088 PROTEIN"/>
    <property type="match status" value="1"/>
</dbReference>
<accession>A0ABS0CZZ8</accession>
<sequence>MPTSTFDPAHVLSRTARLLRGVAAAAAVPVLVVACSSNDKTDAASATDTVTISDQWVKAADSGMSAAFGDLTNTSDTPRTVVSATSPASDRIELHEVVTDANGTKTMRPKQGGFVIPAHGQKRMRPGGDHIMFMDLHGPLRTGSATSVTLTFDDGSTTTFTAQVRDFSGNQENYVPDHGSGAPHAGAQTPSHGG</sequence>
<proteinExistence type="predicted"/>
<dbReference type="InterPro" id="IPR036182">
    <property type="entry name" value="PCuAC_sf"/>
</dbReference>
<dbReference type="Proteomes" id="UP000702209">
    <property type="component" value="Unassembled WGS sequence"/>
</dbReference>
<comment type="caution">
    <text evidence="2">The sequence shown here is derived from an EMBL/GenBank/DDBJ whole genome shotgun (WGS) entry which is preliminary data.</text>
</comment>
<evidence type="ECO:0000313" key="3">
    <source>
        <dbReference type="Proteomes" id="UP000702209"/>
    </source>
</evidence>
<evidence type="ECO:0000313" key="2">
    <source>
        <dbReference type="EMBL" id="MBF6301730.1"/>
    </source>
</evidence>
<dbReference type="InterPro" id="IPR007410">
    <property type="entry name" value="LpqE-like"/>
</dbReference>
<dbReference type="InterPro" id="IPR058248">
    <property type="entry name" value="Lxx211020-like"/>
</dbReference>
<keyword evidence="3" id="KW-1185">Reference proteome</keyword>
<dbReference type="PANTHER" id="PTHR36302:SF1">
    <property type="entry name" value="COPPER CHAPERONE PCU(A)C"/>
    <property type="match status" value="1"/>
</dbReference>
<dbReference type="Pfam" id="PF04314">
    <property type="entry name" value="PCuAC"/>
    <property type="match status" value="1"/>
</dbReference>
<feature type="region of interest" description="Disordered" evidence="1">
    <location>
        <begin position="170"/>
        <end position="194"/>
    </location>
</feature>
<dbReference type="RefSeq" id="WP_195132945.1">
    <property type="nucleotide sequence ID" value="NZ_JADLQX010000031.1"/>
</dbReference>
<dbReference type="EMBL" id="JADLQX010000031">
    <property type="protein sequence ID" value="MBF6301730.1"/>
    <property type="molecule type" value="Genomic_DNA"/>
</dbReference>
<dbReference type="Gene3D" id="2.60.40.1890">
    <property type="entry name" value="PCu(A)C copper chaperone"/>
    <property type="match status" value="1"/>
</dbReference>
<organism evidence="2 3">
    <name type="scientific">Nocardia amamiensis</name>
    <dbReference type="NCBI Taxonomy" id="404578"/>
    <lineage>
        <taxon>Bacteria</taxon>
        <taxon>Bacillati</taxon>
        <taxon>Actinomycetota</taxon>
        <taxon>Actinomycetes</taxon>
        <taxon>Mycobacteriales</taxon>
        <taxon>Nocardiaceae</taxon>
        <taxon>Nocardia</taxon>
    </lineage>
</organism>
<reference evidence="2 3" key="1">
    <citation type="submission" date="2020-10" db="EMBL/GenBank/DDBJ databases">
        <title>Identification of Nocardia species via Next-generation sequencing and recognition of intraspecies genetic diversity.</title>
        <authorList>
            <person name="Li P."/>
            <person name="Li P."/>
            <person name="Lu B."/>
        </authorList>
    </citation>
    <scope>NUCLEOTIDE SEQUENCE [LARGE SCALE GENOMIC DNA]</scope>
    <source>
        <strain evidence="2 3">BJ06-0157</strain>
    </source>
</reference>
<protein>
    <submittedName>
        <fullName evidence="2">Copper chaperone PCu(A)C</fullName>
    </submittedName>
</protein>